<dbReference type="Pfam" id="PF00877">
    <property type="entry name" value="NLPC_P60"/>
    <property type="match status" value="1"/>
</dbReference>
<dbReference type="RefSeq" id="WP_109265722.1">
    <property type="nucleotide sequence ID" value="NZ_QEWP01000019.1"/>
</dbReference>
<evidence type="ECO:0000256" key="4">
    <source>
        <dbReference type="ARBA" id="ARBA00022807"/>
    </source>
</evidence>
<dbReference type="OrthoDB" id="9813368at2"/>
<keyword evidence="4" id="KW-0788">Thiol protease</keyword>
<accession>A0A2U2B4U1</accession>
<dbReference type="InterPro" id="IPR041382">
    <property type="entry name" value="SH3_16"/>
</dbReference>
<dbReference type="PANTHER" id="PTHR47053">
    <property type="entry name" value="MUREIN DD-ENDOPEPTIDASE MEPH-RELATED"/>
    <property type="match status" value="1"/>
</dbReference>
<evidence type="ECO:0000259" key="5">
    <source>
        <dbReference type="PROSITE" id="PS51935"/>
    </source>
</evidence>
<dbReference type="GO" id="GO:0006508">
    <property type="term" value="P:proteolysis"/>
    <property type="evidence" value="ECO:0007669"/>
    <property type="project" value="UniProtKB-KW"/>
</dbReference>
<keyword evidence="7" id="KW-1185">Reference proteome</keyword>
<comment type="caution">
    <text evidence="6">The sequence shown here is derived from an EMBL/GenBank/DDBJ whole genome shotgun (WGS) entry which is preliminary data.</text>
</comment>
<dbReference type="InterPro" id="IPR051202">
    <property type="entry name" value="Peptidase_C40"/>
</dbReference>
<keyword evidence="3 6" id="KW-0378">Hydrolase</keyword>
<dbReference type="Gene3D" id="3.90.1720.10">
    <property type="entry name" value="endopeptidase domain like (from Nostoc punctiforme)"/>
    <property type="match status" value="1"/>
</dbReference>
<dbReference type="PANTHER" id="PTHR47053:SF1">
    <property type="entry name" value="MUREIN DD-ENDOPEPTIDASE MEPH-RELATED"/>
    <property type="match status" value="1"/>
</dbReference>
<dbReference type="EMBL" id="QEWP01000019">
    <property type="protein sequence ID" value="PWD98079.1"/>
    <property type="molecule type" value="Genomic_DNA"/>
</dbReference>
<evidence type="ECO:0000313" key="6">
    <source>
        <dbReference type="EMBL" id="PWD98079.1"/>
    </source>
</evidence>
<evidence type="ECO:0000256" key="3">
    <source>
        <dbReference type="ARBA" id="ARBA00022801"/>
    </source>
</evidence>
<dbReference type="AlphaFoldDB" id="A0A2U2B4U1"/>
<reference evidence="6 7" key="1">
    <citation type="submission" date="2018-05" db="EMBL/GenBank/DDBJ databases">
        <title>Marinilabilia rubrum sp. nov., isolated from saltern sediment.</title>
        <authorList>
            <person name="Zhang R."/>
        </authorList>
    </citation>
    <scope>NUCLEOTIDE SEQUENCE [LARGE SCALE GENOMIC DNA]</scope>
    <source>
        <strain evidence="6 7">WTE16</strain>
    </source>
</reference>
<feature type="domain" description="NlpC/P60" evidence="5">
    <location>
        <begin position="128"/>
        <end position="256"/>
    </location>
</feature>
<gene>
    <name evidence="6" type="ORF">DDZ16_17200</name>
</gene>
<evidence type="ECO:0000256" key="2">
    <source>
        <dbReference type="ARBA" id="ARBA00022670"/>
    </source>
</evidence>
<keyword evidence="2" id="KW-0645">Protease</keyword>
<comment type="similarity">
    <text evidence="1">Belongs to the peptidase C40 family.</text>
</comment>
<dbReference type="InterPro" id="IPR038765">
    <property type="entry name" value="Papain-like_cys_pep_sf"/>
</dbReference>
<organism evidence="6 7">
    <name type="scientific">Marinilabilia rubra</name>
    <dbReference type="NCBI Taxonomy" id="2162893"/>
    <lineage>
        <taxon>Bacteria</taxon>
        <taxon>Pseudomonadati</taxon>
        <taxon>Bacteroidota</taxon>
        <taxon>Bacteroidia</taxon>
        <taxon>Marinilabiliales</taxon>
        <taxon>Marinilabiliaceae</taxon>
        <taxon>Marinilabilia</taxon>
    </lineage>
</organism>
<dbReference type="PROSITE" id="PS51935">
    <property type="entry name" value="NLPC_P60"/>
    <property type="match status" value="1"/>
</dbReference>
<protein>
    <submittedName>
        <fullName evidence="6">Glycoside hydrolase</fullName>
    </submittedName>
</protein>
<dbReference type="Proteomes" id="UP000244956">
    <property type="component" value="Unassembled WGS sequence"/>
</dbReference>
<sequence length="258" mass="29124">MAYSICTYGFIPVRTEPAESAQLETQILFGESFELLEHIPGWQKIRCHYDDYQGWIDDKLVVKLDDRDVQQWDKASGVIVDKPYIKVICESDSSAMLVSAGSRVVFNGEDRNAIRIGSFEFYLQGKISDKKPDIETVARGFMNAPYLWGGRSFYGIDCSGLVQVVFKTVGVFLPRNASQQIDVGEVVSFVEEAGTGDLAFFDDEEGRIIHVGICLGQGRILHASGSVRIDALDHQGIYNKERRLYSHRLRVIKRFLNE</sequence>
<dbReference type="Pfam" id="PF18348">
    <property type="entry name" value="SH3_16"/>
    <property type="match status" value="1"/>
</dbReference>
<evidence type="ECO:0000313" key="7">
    <source>
        <dbReference type="Proteomes" id="UP000244956"/>
    </source>
</evidence>
<proteinExistence type="inferred from homology"/>
<dbReference type="Gene3D" id="2.30.30.40">
    <property type="entry name" value="SH3 Domains"/>
    <property type="match status" value="1"/>
</dbReference>
<dbReference type="SUPFAM" id="SSF54001">
    <property type="entry name" value="Cysteine proteinases"/>
    <property type="match status" value="1"/>
</dbReference>
<dbReference type="GO" id="GO:0008234">
    <property type="term" value="F:cysteine-type peptidase activity"/>
    <property type="evidence" value="ECO:0007669"/>
    <property type="project" value="UniProtKB-KW"/>
</dbReference>
<dbReference type="InterPro" id="IPR000064">
    <property type="entry name" value="NLP_P60_dom"/>
</dbReference>
<name>A0A2U2B4U1_9BACT</name>
<evidence type="ECO:0000256" key="1">
    <source>
        <dbReference type="ARBA" id="ARBA00007074"/>
    </source>
</evidence>